<proteinExistence type="predicted"/>
<evidence type="ECO:0000313" key="1">
    <source>
        <dbReference type="EMBL" id="MCU6705285.1"/>
    </source>
</evidence>
<sequence length="122" mass="13850">MKSNGLKFEEETVATPAEITFCNNKIWSGNAGRTANCLMVGDIRAIKKTVTIKWYHLTGEQTAQINKYISNVDSPFFNATLLDETFNEIKIRVYAGDPSYEIFGWDEKRQFCKGVAVDLIMQ</sequence>
<organism evidence="1 2">
    <name type="scientific">Hominimerdicola aceti</name>
    <dbReference type="NCBI Taxonomy" id="2981726"/>
    <lineage>
        <taxon>Bacteria</taxon>
        <taxon>Bacillati</taxon>
        <taxon>Bacillota</taxon>
        <taxon>Clostridia</taxon>
        <taxon>Eubacteriales</taxon>
        <taxon>Oscillospiraceae</taxon>
        <taxon>Hominimerdicola</taxon>
    </lineage>
</organism>
<accession>A0AAE3LHB3</accession>
<reference evidence="1 2" key="1">
    <citation type="journal article" date="2021" name="ISME Commun">
        <title>Automated analysis of genomic sequences facilitates high-throughput and comprehensive description of bacteria.</title>
        <authorList>
            <person name="Hitch T.C.A."/>
        </authorList>
    </citation>
    <scope>NUCLEOTIDE SEQUENCE [LARGE SCALE GENOMIC DNA]</scope>
    <source>
        <strain evidence="1 2">Sanger_31</strain>
    </source>
</reference>
<dbReference type="RefSeq" id="WP_041337523.1">
    <property type="nucleotide sequence ID" value="NZ_JAOQJZ010000004.1"/>
</dbReference>
<dbReference type="AlphaFoldDB" id="A0AAE3LHB3"/>
<keyword evidence="2" id="KW-1185">Reference proteome</keyword>
<evidence type="ECO:0000313" key="2">
    <source>
        <dbReference type="Proteomes" id="UP001208131"/>
    </source>
</evidence>
<name>A0AAE3LHB3_9FIRM</name>
<dbReference type="Proteomes" id="UP001208131">
    <property type="component" value="Unassembled WGS sequence"/>
</dbReference>
<comment type="caution">
    <text evidence="1">The sequence shown here is derived from an EMBL/GenBank/DDBJ whole genome shotgun (WGS) entry which is preliminary data.</text>
</comment>
<protein>
    <submittedName>
        <fullName evidence="1">Uncharacterized protein</fullName>
    </submittedName>
</protein>
<gene>
    <name evidence="1" type="ORF">OCV57_04995</name>
</gene>
<dbReference type="EMBL" id="JAOQJZ010000004">
    <property type="protein sequence ID" value="MCU6705285.1"/>
    <property type="molecule type" value="Genomic_DNA"/>
</dbReference>